<accession>A0ABT4G764</accession>
<feature type="transmembrane region" description="Helical" evidence="14">
    <location>
        <begin position="154"/>
        <end position="172"/>
    </location>
</feature>
<dbReference type="Pfam" id="PF06580">
    <property type="entry name" value="His_kinase"/>
    <property type="match status" value="1"/>
</dbReference>
<reference evidence="16 17" key="1">
    <citation type="submission" date="2022-05" db="EMBL/GenBank/DDBJ databases">
        <title>Genome Sequencing of Bee-Associated Microbes.</title>
        <authorList>
            <person name="Dunlap C."/>
        </authorList>
    </citation>
    <scope>NUCLEOTIDE SEQUENCE [LARGE SCALE GENOMIC DNA]</scope>
    <source>
        <strain evidence="16 17">NRRL B-14421</strain>
    </source>
</reference>
<dbReference type="InterPro" id="IPR010559">
    <property type="entry name" value="Sig_transdc_His_kin_internal"/>
</dbReference>
<feature type="transmembrane region" description="Helical" evidence="14">
    <location>
        <begin position="12"/>
        <end position="29"/>
    </location>
</feature>
<evidence type="ECO:0000313" key="17">
    <source>
        <dbReference type="Proteomes" id="UP001527099"/>
    </source>
</evidence>
<keyword evidence="7 14" id="KW-0812">Transmembrane</keyword>
<keyword evidence="13 14" id="KW-0472">Membrane</keyword>
<evidence type="ECO:0000313" key="16">
    <source>
        <dbReference type="EMBL" id="MCY9692016.1"/>
    </source>
</evidence>
<feature type="transmembrane region" description="Helical" evidence="14">
    <location>
        <begin position="119"/>
        <end position="142"/>
    </location>
</feature>
<dbReference type="PANTHER" id="PTHR34220:SF7">
    <property type="entry name" value="SENSOR HISTIDINE KINASE YPDA"/>
    <property type="match status" value="1"/>
</dbReference>
<evidence type="ECO:0000256" key="10">
    <source>
        <dbReference type="ARBA" id="ARBA00022840"/>
    </source>
</evidence>
<evidence type="ECO:0000256" key="1">
    <source>
        <dbReference type="ARBA" id="ARBA00000085"/>
    </source>
</evidence>
<dbReference type="PRINTS" id="PR00344">
    <property type="entry name" value="BCTRLSENSOR"/>
</dbReference>
<name>A0ABT4G764_9BACL</name>
<dbReference type="Pfam" id="PF07694">
    <property type="entry name" value="5TM-5TMR_LYT"/>
    <property type="match status" value="1"/>
</dbReference>
<evidence type="ECO:0000256" key="8">
    <source>
        <dbReference type="ARBA" id="ARBA00022741"/>
    </source>
</evidence>
<dbReference type="Gene3D" id="3.30.450.40">
    <property type="match status" value="1"/>
</dbReference>
<feature type="transmembrane region" description="Helical" evidence="14">
    <location>
        <begin position="184"/>
        <end position="208"/>
    </location>
</feature>
<keyword evidence="17" id="KW-1185">Reference proteome</keyword>
<gene>
    <name evidence="16" type="ORF">M5X19_03620</name>
</gene>
<keyword evidence="5" id="KW-0597">Phosphoprotein</keyword>
<keyword evidence="6" id="KW-0808">Transferase</keyword>
<protein>
    <recommendedName>
        <fullName evidence="3">histidine kinase</fullName>
        <ecNumber evidence="3">2.7.13.3</ecNumber>
    </recommendedName>
</protein>
<dbReference type="GO" id="GO:0016301">
    <property type="term" value="F:kinase activity"/>
    <property type="evidence" value="ECO:0007669"/>
    <property type="project" value="UniProtKB-KW"/>
</dbReference>
<evidence type="ECO:0000256" key="6">
    <source>
        <dbReference type="ARBA" id="ARBA00022679"/>
    </source>
</evidence>
<dbReference type="PROSITE" id="PS50109">
    <property type="entry name" value="HIS_KIN"/>
    <property type="match status" value="1"/>
</dbReference>
<keyword evidence="11 14" id="KW-1133">Transmembrane helix</keyword>
<dbReference type="EC" id="2.7.13.3" evidence="3"/>
<dbReference type="EMBL" id="JAMDMX010000008">
    <property type="protein sequence ID" value="MCY9692016.1"/>
    <property type="molecule type" value="Genomic_DNA"/>
</dbReference>
<keyword evidence="12" id="KW-0902">Two-component regulatory system</keyword>
<evidence type="ECO:0000256" key="3">
    <source>
        <dbReference type="ARBA" id="ARBA00012438"/>
    </source>
</evidence>
<evidence type="ECO:0000256" key="11">
    <source>
        <dbReference type="ARBA" id="ARBA00022989"/>
    </source>
</evidence>
<feature type="transmembrane region" description="Helical" evidence="14">
    <location>
        <begin position="82"/>
        <end position="107"/>
    </location>
</feature>
<evidence type="ECO:0000256" key="12">
    <source>
        <dbReference type="ARBA" id="ARBA00023012"/>
    </source>
</evidence>
<keyword evidence="4" id="KW-1003">Cell membrane</keyword>
<dbReference type="InterPro" id="IPR004358">
    <property type="entry name" value="Sig_transdc_His_kin-like_C"/>
</dbReference>
<dbReference type="PANTHER" id="PTHR34220">
    <property type="entry name" value="SENSOR HISTIDINE KINASE YPDA"/>
    <property type="match status" value="1"/>
</dbReference>
<evidence type="ECO:0000256" key="4">
    <source>
        <dbReference type="ARBA" id="ARBA00022475"/>
    </source>
</evidence>
<dbReference type="InterPro" id="IPR036890">
    <property type="entry name" value="HATPase_C_sf"/>
</dbReference>
<evidence type="ECO:0000256" key="13">
    <source>
        <dbReference type="ARBA" id="ARBA00023136"/>
    </source>
</evidence>
<dbReference type="InterPro" id="IPR029016">
    <property type="entry name" value="GAF-like_dom_sf"/>
</dbReference>
<evidence type="ECO:0000256" key="14">
    <source>
        <dbReference type="SAM" id="Phobius"/>
    </source>
</evidence>
<organism evidence="16 17">
    <name type="scientific">Paenibacillus alginolyticus</name>
    <dbReference type="NCBI Taxonomy" id="59839"/>
    <lineage>
        <taxon>Bacteria</taxon>
        <taxon>Bacillati</taxon>
        <taxon>Bacillota</taxon>
        <taxon>Bacilli</taxon>
        <taxon>Bacillales</taxon>
        <taxon>Paenibacillaceae</taxon>
        <taxon>Paenibacillus</taxon>
    </lineage>
</organism>
<feature type="domain" description="Histidine kinase" evidence="15">
    <location>
        <begin position="384"/>
        <end position="579"/>
    </location>
</feature>
<comment type="subcellular location">
    <subcellularLocation>
        <location evidence="2">Cell membrane</location>
        <topology evidence="2">Multi-pass membrane protein</topology>
    </subcellularLocation>
</comment>
<dbReference type="InterPro" id="IPR005467">
    <property type="entry name" value="His_kinase_dom"/>
</dbReference>
<evidence type="ECO:0000256" key="2">
    <source>
        <dbReference type="ARBA" id="ARBA00004651"/>
    </source>
</evidence>
<evidence type="ECO:0000256" key="9">
    <source>
        <dbReference type="ARBA" id="ARBA00022777"/>
    </source>
</evidence>
<dbReference type="SUPFAM" id="SSF55874">
    <property type="entry name" value="ATPase domain of HSP90 chaperone/DNA topoisomerase II/histidine kinase"/>
    <property type="match status" value="1"/>
</dbReference>
<dbReference type="InterPro" id="IPR011620">
    <property type="entry name" value="Sig_transdc_His_kinase_LytS_TM"/>
</dbReference>
<dbReference type="InterPro" id="IPR050640">
    <property type="entry name" value="Bact_2-comp_sensor_kinase"/>
</dbReference>
<evidence type="ECO:0000256" key="5">
    <source>
        <dbReference type="ARBA" id="ARBA00022553"/>
    </source>
</evidence>
<dbReference type="SMART" id="SM00387">
    <property type="entry name" value="HATPase_c"/>
    <property type="match status" value="1"/>
</dbReference>
<keyword evidence="8" id="KW-0547">Nucleotide-binding</keyword>
<keyword evidence="10" id="KW-0067">ATP-binding</keyword>
<evidence type="ECO:0000259" key="15">
    <source>
        <dbReference type="PROSITE" id="PS50109"/>
    </source>
</evidence>
<comment type="caution">
    <text evidence="16">The sequence shown here is derived from an EMBL/GenBank/DDBJ whole genome shotgun (WGS) entry which is preliminary data.</text>
</comment>
<sequence>MEALALLLFERMGILLIVTFILTRIPIVRQLLDRKMSVMNTIYFICLFGLFGILGTYAGVVIEEGVISSSFWIFPLQADQALAHSALVGVVIGGLMGGPLVGIGAGLITGSHLYMMSGFTGLAGGIAAPLTGLLAGGVARFFLQERVISPAKAIFIGMFAPIVQMGIILIVSTPPEKAIELVDLIGIPMVLTNSISIAIFTTMLRVVFREEERAVAYETQRALHIAEAALPHLKQGLTYQSADAIARLLLRELKTAAVAVTDSENILAHAGLGDRILIPGEPIRSELSRQAIGTGKLQIAINHEDIQPNHRLLRAAIIVPIKQAGHVAGLIKLYFKKTQEIRSVEIVLAEGLGKLLSYQLSVAMHESMEALMKESELRILQSQINPHFLFNTLNSIISLIRIEPDMARHITMQLSTFMRLNIKLMASQRISIQQEMMHLSSYLEIIQIRFKDQITMEVQMEPDLLIAMIPPVTLQPLVENCIKHGLKDRNHGGRIRIEVLNHEDTLQISIEDNGSGIPPELIEQLGKGPVNSSEGNGNGIGVYNVNQRLIGLFGEESRLFIENNVNGGCRFSFNIPGTSSERRGYADETH</sequence>
<evidence type="ECO:0000256" key="7">
    <source>
        <dbReference type="ARBA" id="ARBA00022692"/>
    </source>
</evidence>
<feature type="transmembrane region" description="Helical" evidence="14">
    <location>
        <begin position="41"/>
        <end position="62"/>
    </location>
</feature>
<proteinExistence type="predicted"/>
<dbReference type="Proteomes" id="UP001527099">
    <property type="component" value="Unassembled WGS sequence"/>
</dbReference>
<comment type="catalytic activity">
    <reaction evidence="1">
        <text>ATP + protein L-histidine = ADP + protein N-phospho-L-histidine.</text>
        <dbReference type="EC" id="2.7.13.3"/>
    </reaction>
</comment>
<dbReference type="Pfam" id="PF02518">
    <property type="entry name" value="HATPase_c"/>
    <property type="match status" value="1"/>
</dbReference>
<dbReference type="RefSeq" id="WP_029194450.1">
    <property type="nucleotide sequence ID" value="NZ_JAMDMW010000006.1"/>
</dbReference>
<keyword evidence="9 16" id="KW-0418">Kinase</keyword>
<dbReference type="InterPro" id="IPR003594">
    <property type="entry name" value="HATPase_dom"/>
</dbReference>
<dbReference type="Gene3D" id="3.30.565.10">
    <property type="entry name" value="Histidine kinase-like ATPase, C-terminal domain"/>
    <property type="match status" value="1"/>
</dbReference>